<dbReference type="InterPro" id="IPR000477">
    <property type="entry name" value="RT_dom"/>
</dbReference>
<evidence type="ECO:0000313" key="4">
    <source>
        <dbReference type="Proteomes" id="UP001234989"/>
    </source>
</evidence>
<dbReference type="InterPro" id="IPR043502">
    <property type="entry name" value="DNA/RNA_pol_sf"/>
</dbReference>
<feature type="region of interest" description="Disordered" evidence="1">
    <location>
        <begin position="32"/>
        <end position="98"/>
    </location>
</feature>
<dbReference type="InterPro" id="IPR043128">
    <property type="entry name" value="Rev_trsase/Diguanyl_cyclase"/>
</dbReference>
<proteinExistence type="predicted"/>
<evidence type="ECO:0000313" key="3">
    <source>
        <dbReference type="EMBL" id="WMV41154.1"/>
    </source>
</evidence>
<protein>
    <recommendedName>
        <fullName evidence="2">Reverse transcriptase domain-containing protein</fullName>
    </recommendedName>
</protein>
<dbReference type="AlphaFoldDB" id="A0AAF0U8J5"/>
<dbReference type="Proteomes" id="UP001234989">
    <property type="component" value="Chromosome 8"/>
</dbReference>
<evidence type="ECO:0000256" key="1">
    <source>
        <dbReference type="SAM" id="MobiDB-lite"/>
    </source>
</evidence>
<accession>A0AAF0U8J5</accession>
<sequence>MVVKDCRTAMLISDMDISSLIVHTQQIEEHKLKKKSREVKRANTGDGNFSHARSDRHGRLRFQQKFSSQGSSNSPPKLNKDRVSNPKLEGGNGSGSSFPMSTCTWCGRKHEELKDLKEQLKDLLDKGFIRPSISPWDAPVLFIIKKDGSLRMCIDYRQFNKLNSKNKYHLPRIDDLFDQLQGASYFSKIVLRSGYHQLRVKEDNIPKMAFQTWSVAFLGHIISSKGIEVDSKKTDAVKIWPRPLTPSDIGSFLGLAGYY</sequence>
<dbReference type="PANTHER" id="PTHR24559:SF444">
    <property type="entry name" value="REVERSE TRANSCRIPTASE DOMAIN-CONTAINING PROTEIN"/>
    <property type="match status" value="1"/>
</dbReference>
<dbReference type="InterPro" id="IPR053134">
    <property type="entry name" value="RNA-dir_DNA_polymerase"/>
</dbReference>
<dbReference type="SUPFAM" id="SSF56672">
    <property type="entry name" value="DNA/RNA polymerases"/>
    <property type="match status" value="1"/>
</dbReference>
<gene>
    <name evidence="3" type="ORF">MTR67_034539</name>
</gene>
<dbReference type="CDD" id="cd01647">
    <property type="entry name" value="RT_LTR"/>
    <property type="match status" value="1"/>
</dbReference>
<organism evidence="3 4">
    <name type="scientific">Solanum verrucosum</name>
    <dbReference type="NCBI Taxonomy" id="315347"/>
    <lineage>
        <taxon>Eukaryota</taxon>
        <taxon>Viridiplantae</taxon>
        <taxon>Streptophyta</taxon>
        <taxon>Embryophyta</taxon>
        <taxon>Tracheophyta</taxon>
        <taxon>Spermatophyta</taxon>
        <taxon>Magnoliopsida</taxon>
        <taxon>eudicotyledons</taxon>
        <taxon>Gunneridae</taxon>
        <taxon>Pentapetalae</taxon>
        <taxon>asterids</taxon>
        <taxon>lamiids</taxon>
        <taxon>Solanales</taxon>
        <taxon>Solanaceae</taxon>
        <taxon>Solanoideae</taxon>
        <taxon>Solaneae</taxon>
        <taxon>Solanum</taxon>
    </lineage>
</organism>
<name>A0AAF0U8J5_SOLVR</name>
<dbReference type="EMBL" id="CP133619">
    <property type="protein sequence ID" value="WMV41154.1"/>
    <property type="molecule type" value="Genomic_DNA"/>
</dbReference>
<dbReference type="Pfam" id="PF00078">
    <property type="entry name" value="RVT_1"/>
    <property type="match status" value="1"/>
</dbReference>
<dbReference type="Gene3D" id="3.30.70.270">
    <property type="match status" value="1"/>
</dbReference>
<reference evidence="3" key="1">
    <citation type="submission" date="2023-08" db="EMBL/GenBank/DDBJ databases">
        <title>A de novo genome assembly of Solanum verrucosum Schlechtendal, a Mexican diploid species geographically isolated from the other diploid A-genome species in potato relatives.</title>
        <authorList>
            <person name="Hosaka K."/>
        </authorList>
    </citation>
    <scope>NUCLEOTIDE SEQUENCE</scope>
    <source>
        <tissue evidence="3">Young leaves</tissue>
    </source>
</reference>
<feature type="compositionally biased region" description="Polar residues" evidence="1">
    <location>
        <begin position="64"/>
        <end position="76"/>
    </location>
</feature>
<keyword evidence="4" id="KW-1185">Reference proteome</keyword>
<dbReference type="Gene3D" id="3.10.10.10">
    <property type="entry name" value="HIV Type 1 Reverse Transcriptase, subunit A, domain 1"/>
    <property type="match status" value="1"/>
</dbReference>
<feature type="domain" description="Reverse transcriptase" evidence="2">
    <location>
        <begin position="144"/>
        <end position="215"/>
    </location>
</feature>
<evidence type="ECO:0000259" key="2">
    <source>
        <dbReference type="Pfam" id="PF00078"/>
    </source>
</evidence>
<dbReference type="PANTHER" id="PTHR24559">
    <property type="entry name" value="TRANSPOSON TY3-I GAG-POL POLYPROTEIN"/>
    <property type="match status" value="1"/>
</dbReference>